<keyword evidence="1" id="KW-0479">Metal-binding</keyword>
<dbReference type="KEGG" id="dbk:DGMP_08180"/>
<feature type="domain" description="DUF2229" evidence="5">
    <location>
        <begin position="669"/>
        <end position="894"/>
    </location>
</feature>
<keyword evidence="2" id="KW-0408">Iron</keyword>
<dbReference type="CDD" id="cd24034">
    <property type="entry name" value="ASKHA_NBD_O66634-like_rpt1"/>
    <property type="match status" value="1"/>
</dbReference>
<dbReference type="NCBIfam" id="TIGR00241">
    <property type="entry name" value="CoA_E_activ"/>
    <property type="match status" value="2"/>
</dbReference>
<dbReference type="PANTHER" id="PTHR32329">
    <property type="entry name" value="BIFUNCTIONAL PROTEIN [INCLUDES 2-HYDROXYACYL-COA DEHYDRATASE (N-TER) AND ITS ACTIVATOR DOMAIN (C_TERM)-RELATED"/>
    <property type="match status" value="1"/>
</dbReference>
<evidence type="ECO:0000256" key="2">
    <source>
        <dbReference type="ARBA" id="ARBA00023004"/>
    </source>
</evidence>
<dbReference type="GO" id="GO:0046872">
    <property type="term" value="F:metal ion binding"/>
    <property type="evidence" value="ECO:0007669"/>
    <property type="project" value="UniProtKB-KW"/>
</dbReference>
<name>A0A8D5JNH0_9BACT</name>
<evidence type="ECO:0000259" key="4">
    <source>
        <dbReference type="Pfam" id="PF01869"/>
    </source>
</evidence>
<feature type="region of interest" description="Disordered" evidence="3">
    <location>
        <begin position="286"/>
        <end position="310"/>
    </location>
</feature>
<feature type="domain" description="ATPase BadF/BadG/BcrA/BcrD type" evidence="4">
    <location>
        <begin position="6"/>
        <end position="264"/>
    </location>
</feature>
<organism evidence="6 7">
    <name type="scientific">Desulfomarina profundi</name>
    <dbReference type="NCBI Taxonomy" id="2772557"/>
    <lineage>
        <taxon>Bacteria</taxon>
        <taxon>Pseudomonadati</taxon>
        <taxon>Thermodesulfobacteriota</taxon>
        <taxon>Desulfobulbia</taxon>
        <taxon>Desulfobulbales</taxon>
        <taxon>Desulfobulbaceae</taxon>
        <taxon>Desulfomarina</taxon>
    </lineage>
</organism>
<sequence>MTKMYLGVDAGSISLDAAIIDQLGRTVAKTVVLTRGQTNRALKKALLEFDEKHPDCSLAGVCITGSGRTLIAETLQTVSVNEITAHAMGTAPLLPENTVCSLLEIGGQDSKFITLKRQNQIVEVLDHSMNSLCAAGTGTFFDGQASRLGISVAELGELAQKAKKAAHVAGRCVVFSKTDIIHHQQSGTRSDELALGLCESAVRNIIGTLIHGRTIHPPLFFTGGVAANRGMCRALLTVLNLHKDQLIVPPDHRLLGAIGAALRARKEETENSPKTIRELLARLTPAETPSCSPGSFTTGPNVILSPSRPSSTRTGQTVDLGFDLGSVSIKWAIVSNESILDEYYAFTRGQPLKALAHALAELRKSPAFADRKVSTVGVTGSGRKLAARLLHADISVNEITAHTTAMRMLNPEVDTLFEIGGQDAKFVRFEGNQIKEFALNTACSAGTGSLLLEESKRLGLDVKELDHMASMTDRAADLQDRCTVFIDSDLVARMQQGVSIEELSRGLLHAVARNYIEKVVGHRKTGSHIVFAGGVSRSHVITQELERLTGKKVTASPWGPFSGAIGAALVAGRSTLPEKEHDLFNLAIPQNLKKSRLFTCKGCGGSCSVRQLEFDDLKFYTGDGCGRWSGKDNEPSDSTTEICRPRNLLDKRIQLWGLDEKNTPLCSQTIGIPRAHQTWDMFPFLKTFFDELGLKIALSPPSTPSSVQHGVTLSRAEQCLPVKIALSHVDMILQKGARALFIPVFGEMEQDPNLEDPVAKRLINCIYSLQLGSVIRATFEKKVNKHRLPLLHPSIPMNPEREKLAVQSLHKALKPLGNFSRSQIRSAFRKGKTSLQAIKEQSAQLGLETLKNTTPEKPVVVLFGRSYTLYDPVLNIQISRRLERLGLTPVPYDTILANSTVPPELSHMQWRTGTEHIRAAAAIKSVTDAYPLFLSYYGCGPDAFIAKSLRQVLGDRLSLQIELDGHSGEAGLETRLEAFADAIFSTSSRKTDRRIKKQNIPLRCPERLKGRTIAMPYFADHVHAFAGALERAEMSVIMMEPATEETRILGEQYCDGGECSPYAMILGDLVKWALDDSLPQDRKGFFITSAKGPCLLAHYAHAFSRVLTDLGAHELLLWNPYGSELPGVMSLSDLMELWRGIVACDYFWRWSVALHPYAREKDDLAKAKEQALHWIRTGVREGSVYENIKKGISIMKAVPVDLSTSKKRFKVGIVGDIYTRVNPLANQGLYDRLEELGCQVLAPPFMLDGQLYDAWTDPIQDFYSRRFGTALKRTVQSAVQLREAARIRRLFPDNPEISFDGTGLDWFRETSLYCNNQSDGYLAQNLGKTLDFIKMGADGILSVMCHNCMVGLTSDALFPKIRANHNNIPIASISYDSIGDTHITTRLEAFVELLRARRKGESAKET</sequence>
<evidence type="ECO:0000313" key="6">
    <source>
        <dbReference type="EMBL" id="BCL60125.1"/>
    </source>
</evidence>
<dbReference type="InterPro" id="IPR002731">
    <property type="entry name" value="ATPase_BadF"/>
</dbReference>
<gene>
    <name evidence="6" type="ORF">DGMP_08180</name>
</gene>
<dbReference type="PANTHER" id="PTHR32329:SF2">
    <property type="entry name" value="BIFUNCTIONAL PROTEIN [INCLUDES 2-HYDROXYACYL-COA DEHYDRATASE (N-TER) AND ITS ACTIVATOR DOMAIN (C_TERM)"/>
    <property type="match status" value="1"/>
</dbReference>
<dbReference type="InterPro" id="IPR018709">
    <property type="entry name" value="CoA_activase_DUF2229"/>
</dbReference>
<dbReference type="InterPro" id="IPR051805">
    <property type="entry name" value="Dehydratase_Activator_Redct"/>
</dbReference>
<evidence type="ECO:0000313" key="7">
    <source>
        <dbReference type="Proteomes" id="UP000826725"/>
    </source>
</evidence>
<feature type="domain" description="ATPase BadF/BadG/BcrA/BcrD type" evidence="4">
    <location>
        <begin position="320"/>
        <end position="571"/>
    </location>
</feature>
<proteinExistence type="predicted"/>
<dbReference type="Proteomes" id="UP000826725">
    <property type="component" value="Chromosome"/>
</dbReference>
<dbReference type="RefSeq" id="WP_228856291.1">
    <property type="nucleotide sequence ID" value="NZ_AP024086.1"/>
</dbReference>
<evidence type="ECO:0000256" key="1">
    <source>
        <dbReference type="ARBA" id="ARBA00022723"/>
    </source>
</evidence>
<dbReference type="Pfam" id="PF09989">
    <property type="entry name" value="DUF2229"/>
    <property type="match status" value="1"/>
</dbReference>
<evidence type="ECO:0000259" key="5">
    <source>
        <dbReference type="Pfam" id="PF09989"/>
    </source>
</evidence>
<feature type="compositionally biased region" description="Polar residues" evidence="3">
    <location>
        <begin position="287"/>
        <end position="300"/>
    </location>
</feature>
<evidence type="ECO:0000256" key="3">
    <source>
        <dbReference type="SAM" id="MobiDB-lite"/>
    </source>
</evidence>
<protein>
    <submittedName>
        <fullName evidence="6">2-hydroxyglutaryl-CoA dehydratase activator</fullName>
    </submittedName>
</protein>
<keyword evidence="7" id="KW-1185">Reference proteome</keyword>
<dbReference type="Pfam" id="PF01869">
    <property type="entry name" value="BcrAD_BadFG"/>
    <property type="match status" value="2"/>
</dbReference>
<dbReference type="InterPro" id="IPR008275">
    <property type="entry name" value="CoA_E_activase_dom"/>
</dbReference>
<reference evidence="6" key="1">
    <citation type="submission" date="2020-09" db="EMBL/GenBank/DDBJ databases">
        <title>Desulfogranum mesoprofundum gen. nov., sp. nov., a novel mesophilic, sulfate-reducing chemolithoautotroph isolated from a deep-sea hydrothermal vent chimney in the Suiyo Seamount.</title>
        <authorList>
            <person name="Hashimoto Y."/>
            <person name="Nakagawa S."/>
        </authorList>
    </citation>
    <scope>NUCLEOTIDE SEQUENCE</scope>
    <source>
        <strain evidence="6">KT2</strain>
    </source>
</reference>
<accession>A0A8D5JNH0</accession>
<dbReference type="EMBL" id="AP024086">
    <property type="protein sequence ID" value="BCL60125.1"/>
    <property type="molecule type" value="Genomic_DNA"/>
</dbReference>